<evidence type="ECO:0000313" key="1">
    <source>
        <dbReference type="EMBL" id="CAH2276662.1"/>
    </source>
</evidence>
<gene>
    <name evidence="1" type="ORF">PECUL_23A024057</name>
</gene>
<name>A0AAD1VYJ4_PELCU</name>
<accession>A0AAD1VYJ4</accession>
<dbReference type="EMBL" id="OW240914">
    <property type="protein sequence ID" value="CAH2276662.1"/>
    <property type="molecule type" value="Genomic_DNA"/>
</dbReference>
<reference evidence="1" key="1">
    <citation type="submission" date="2022-03" db="EMBL/GenBank/DDBJ databases">
        <authorList>
            <person name="Alioto T."/>
            <person name="Alioto T."/>
            <person name="Gomez Garrido J."/>
        </authorList>
    </citation>
    <scope>NUCLEOTIDE SEQUENCE</scope>
</reference>
<protein>
    <submittedName>
        <fullName evidence="1">Uncharacterized protein</fullName>
    </submittedName>
</protein>
<dbReference type="AlphaFoldDB" id="A0AAD1VYJ4"/>
<keyword evidence="2" id="KW-1185">Reference proteome</keyword>
<evidence type="ECO:0000313" key="2">
    <source>
        <dbReference type="Proteomes" id="UP001295444"/>
    </source>
</evidence>
<proteinExistence type="predicted"/>
<organism evidence="1 2">
    <name type="scientific">Pelobates cultripes</name>
    <name type="common">Western spadefoot toad</name>
    <dbReference type="NCBI Taxonomy" id="61616"/>
    <lineage>
        <taxon>Eukaryota</taxon>
        <taxon>Metazoa</taxon>
        <taxon>Chordata</taxon>
        <taxon>Craniata</taxon>
        <taxon>Vertebrata</taxon>
        <taxon>Euteleostomi</taxon>
        <taxon>Amphibia</taxon>
        <taxon>Batrachia</taxon>
        <taxon>Anura</taxon>
        <taxon>Pelobatoidea</taxon>
        <taxon>Pelobatidae</taxon>
        <taxon>Pelobates</taxon>
    </lineage>
</organism>
<dbReference type="Proteomes" id="UP001295444">
    <property type="component" value="Chromosome 03"/>
</dbReference>
<sequence>MTYRFEGDAYRDEVMRRLTRYGPNPSTEAVMATVRKLDVENRAAWECPIVTIHLESISYLRCVTSSFARDVTSGFRPVGTHAETRRSGCGLFLNGVIESP</sequence>